<gene>
    <name evidence="7" type="ORF">DB30_02926</name>
</gene>
<dbReference type="PROSITE" id="PS51751">
    <property type="entry name" value="EXPERA"/>
    <property type="match status" value="1"/>
</dbReference>
<comment type="subcellular location">
    <subcellularLocation>
        <location evidence="1">Membrane</location>
        <topology evidence="1">Multi-pass membrane protein</topology>
    </subcellularLocation>
</comment>
<evidence type="ECO:0000256" key="4">
    <source>
        <dbReference type="ARBA" id="ARBA00023136"/>
    </source>
</evidence>
<dbReference type="GO" id="GO:0016020">
    <property type="term" value="C:membrane"/>
    <property type="evidence" value="ECO:0007669"/>
    <property type="project" value="UniProtKB-SubCell"/>
</dbReference>
<accession>A0A0C2D335</accession>
<dbReference type="Proteomes" id="UP000031599">
    <property type="component" value="Unassembled WGS sequence"/>
</dbReference>
<evidence type="ECO:0000313" key="8">
    <source>
        <dbReference type="Proteomes" id="UP000031599"/>
    </source>
</evidence>
<proteinExistence type="predicted"/>
<feature type="transmembrane region" description="Helical" evidence="5">
    <location>
        <begin position="81"/>
        <end position="104"/>
    </location>
</feature>
<name>A0A0C2D335_9BACT</name>
<dbReference type="AlphaFoldDB" id="A0A0C2D335"/>
<evidence type="ECO:0000313" key="7">
    <source>
        <dbReference type="EMBL" id="KIG17651.1"/>
    </source>
</evidence>
<evidence type="ECO:0000256" key="1">
    <source>
        <dbReference type="ARBA" id="ARBA00004141"/>
    </source>
</evidence>
<evidence type="ECO:0000259" key="6">
    <source>
        <dbReference type="PROSITE" id="PS51751"/>
    </source>
</evidence>
<feature type="transmembrane region" description="Helical" evidence="5">
    <location>
        <begin position="144"/>
        <end position="164"/>
    </location>
</feature>
<keyword evidence="2 5" id="KW-0812">Transmembrane</keyword>
<evidence type="ECO:0000256" key="3">
    <source>
        <dbReference type="ARBA" id="ARBA00022989"/>
    </source>
</evidence>
<protein>
    <recommendedName>
        <fullName evidence="6">EXPERA domain-containing protein</fullName>
    </recommendedName>
</protein>
<sequence>MQFANSGYLASMTALQPIPLSERAHDRWLAVALLSFACTSFGVDRLAALDVDFCGEPQQLWGALCWYGRNLDPLFLANPQWLRVMSGISAFVFGPAYLVLAWGIWRGVEAVRWPTIAWAVALLYSMVVHLWMEFFGELPPPRPGLLIAIYLPYAVVPILALWRLRGPHPFTKRI</sequence>
<reference evidence="7 8" key="1">
    <citation type="submission" date="2014-12" db="EMBL/GenBank/DDBJ databases">
        <title>Genome assembly of Enhygromyxa salina DSM 15201.</title>
        <authorList>
            <person name="Sharma G."/>
            <person name="Subramanian S."/>
        </authorList>
    </citation>
    <scope>NUCLEOTIDE SEQUENCE [LARGE SCALE GENOMIC DNA]</scope>
    <source>
        <strain evidence="7 8">DSM 15201</strain>
    </source>
</reference>
<comment type="caution">
    <text evidence="7">The sequence shown here is derived from an EMBL/GenBank/DDBJ whole genome shotgun (WGS) entry which is preliminary data.</text>
</comment>
<evidence type="ECO:0000256" key="5">
    <source>
        <dbReference type="SAM" id="Phobius"/>
    </source>
</evidence>
<feature type="domain" description="EXPERA" evidence="6">
    <location>
        <begin position="25"/>
        <end position="161"/>
    </location>
</feature>
<dbReference type="Pfam" id="PF05241">
    <property type="entry name" value="EBP"/>
    <property type="match status" value="1"/>
</dbReference>
<dbReference type="InterPro" id="IPR033118">
    <property type="entry name" value="EXPERA"/>
</dbReference>
<organism evidence="7 8">
    <name type="scientific">Enhygromyxa salina</name>
    <dbReference type="NCBI Taxonomy" id="215803"/>
    <lineage>
        <taxon>Bacteria</taxon>
        <taxon>Pseudomonadati</taxon>
        <taxon>Myxococcota</taxon>
        <taxon>Polyangia</taxon>
        <taxon>Nannocystales</taxon>
        <taxon>Nannocystaceae</taxon>
        <taxon>Enhygromyxa</taxon>
    </lineage>
</organism>
<feature type="transmembrane region" description="Helical" evidence="5">
    <location>
        <begin position="116"/>
        <end position="132"/>
    </location>
</feature>
<dbReference type="EMBL" id="JMCC02000021">
    <property type="protein sequence ID" value="KIG17651.1"/>
    <property type="molecule type" value="Genomic_DNA"/>
</dbReference>
<keyword evidence="4 5" id="KW-0472">Membrane</keyword>
<keyword evidence="3 5" id="KW-1133">Transmembrane helix</keyword>
<evidence type="ECO:0000256" key="2">
    <source>
        <dbReference type="ARBA" id="ARBA00022692"/>
    </source>
</evidence>